<keyword evidence="4" id="KW-0175">Coiled coil</keyword>
<dbReference type="CDD" id="cd17516">
    <property type="entry name" value="RMtype1_S_HinAWORF1578P-TRD2-CR2_like"/>
    <property type="match status" value="1"/>
</dbReference>
<accession>A0ABR7USA4</accession>
<evidence type="ECO:0000313" key="6">
    <source>
        <dbReference type="EMBL" id="MBD0725532.1"/>
    </source>
</evidence>
<dbReference type="Gene3D" id="3.90.220.20">
    <property type="entry name" value="DNA methylase specificity domains"/>
    <property type="match status" value="2"/>
</dbReference>
<dbReference type="InterPro" id="IPR044946">
    <property type="entry name" value="Restrct_endonuc_typeI_TRD_sf"/>
</dbReference>
<dbReference type="PANTHER" id="PTHR30408:SF13">
    <property type="entry name" value="TYPE I RESTRICTION ENZYME HINDI SPECIFICITY SUBUNIT"/>
    <property type="match status" value="1"/>
</dbReference>
<keyword evidence="3" id="KW-0238">DNA-binding</keyword>
<dbReference type="RefSeq" id="WP_188220791.1">
    <property type="nucleotide sequence ID" value="NZ_NASZ01000014.1"/>
</dbReference>
<evidence type="ECO:0000259" key="5">
    <source>
        <dbReference type="Pfam" id="PF01420"/>
    </source>
</evidence>
<sequence length="380" mass="43137">MSEAVNILDGWGKITLNEYGKVITGKTPSKNNPEDWGDLINFITPSEITNDLKYISNTPRKLSSSGKIRFKKMLLPANSVIVTCIGSDMGKVVINKNIALTNQQINAIQINEKENFDFVYYLLKNAYPILRKNAIGNGSTMPILNKSNFESLSFLVPNDTDEQKSIAAILTSFDDKIELLQAQNKTLEELAQTIFKEWFGKYQIGDELPERWRVGKLGDILDIKYGKDHKHLDDGNIPLYGSGGIMRYVEKPLYQKPSILIPRKGTLSNLFYLNEPFWSVDTMFYSEILKSFFGRFTFLFLKSLDLSAMNVGSAVPSLTTQVLNQIPIVIPIDEVVMNFDDIVKPFYQKLESNNIQIQTLTQTRDTLLPYLMSGEIRVKM</sequence>
<reference evidence="6 7" key="1">
    <citation type="journal article" date="2020" name="Microbiol. Res.">
        <title>Flavobacterium pokkalii sp. nov., a novel plant growth promoting native rhizobacteria isolated from pokkali rice grown in coastal saline affected agricultural regions of southern India, Kerala.</title>
        <authorList>
            <person name="Menon R.R."/>
            <person name="Kumari S."/>
            <person name="Viver T."/>
            <person name="Rameshkumar N."/>
        </authorList>
    </citation>
    <scope>NUCLEOTIDE SEQUENCE [LARGE SCALE GENOMIC DNA]</scope>
    <source>
        <strain evidence="6 7">L1I52</strain>
    </source>
</reference>
<proteinExistence type="inferred from homology"/>
<comment type="similarity">
    <text evidence="1">Belongs to the type-I restriction system S methylase family.</text>
</comment>
<organism evidence="6 7">
    <name type="scientific">Flavobacterium pokkalii</name>
    <dbReference type="NCBI Taxonomy" id="1940408"/>
    <lineage>
        <taxon>Bacteria</taxon>
        <taxon>Pseudomonadati</taxon>
        <taxon>Bacteroidota</taxon>
        <taxon>Flavobacteriia</taxon>
        <taxon>Flavobacteriales</taxon>
        <taxon>Flavobacteriaceae</taxon>
        <taxon>Flavobacterium</taxon>
    </lineage>
</organism>
<dbReference type="Proteomes" id="UP000661715">
    <property type="component" value="Unassembled WGS sequence"/>
</dbReference>
<evidence type="ECO:0000256" key="2">
    <source>
        <dbReference type="ARBA" id="ARBA00022747"/>
    </source>
</evidence>
<keyword evidence="2" id="KW-0680">Restriction system</keyword>
<dbReference type="Pfam" id="PF01420">
    <property type="entry name" value="Methylase_S"/>
    <property type="match status" value="2"/>
</dbReference>
<feature type="domain" description="Type I restriction modification DNA specificity" evidence="5">
    <location>
        <begin position="9"/>
        <end position="189"/>
    </location>
</feature>
<dbReference type="CDD" id="cd17288">
    <property type="entry name" value="RMtype1_S_LlaAI06ORF1089P_TRD1-CR1_like"/>
    <property type="match status" value="1"/>
</dbReference>
<dbReference type="EMBL" id="NASZ01000014">
    <property type="protein sequence ID" value="MBD0725532.1"/>
    <property type="molecule type" value="Genomic_DNA"/>
</dbReference>
<protein>
    <recommendedName>
        <fullName evidence="5">Type I restriction modification DNA specificity domain-containing protein</fullName>
    </recommendedName>
</protein>
<dbReference type="InterPro" id="IPR052021">
    <property type="entry name" value="Type-I_RS_S_subunit"/>
</dbReference>
<feature type="domain" description="Type I restriction modification DNA specificity" evidence="5">
    <location>
        <begin position="209"/>
        <end position="358"/>
    </location>
</feature>
<gene>
    <name evidence="6" type="ORF">B6A10_10110</name>
</gene>
<dbReference type="Gene3D" id="1.10.287.1120">
    <property type="entry name" value="Bipartite methylase S protein"/>
    <property type="match status" value="1"/>
</dbReference>
<evidence type="ECO:0000256" key="1">
    <source>
        <dbReference type="ARBA" id="ARBA00010923"/>
    </source>
</evidence>
<comment type="caution">
    <text evidence="6">The sequence shown here is derived from an EMBL/GenBank/DDBJ whole genome shotgun (WGS) entry which is preliminary data.</text>
</comment>
<dbReference type="SUPFAM" id="SSF116734">
    <property type="entry name" value="DNA methylase specificity domain"/>
    <property type="match status" value="2"/>
</dbReference>
<evidence type="ECO:0000256" key="3">
    <source>
        <dbReference type="ARBA" id="ARBA00023125"/>
    </source>
</evidence>
<name>A0ABR7USA4_9FLAO</name>
<feature type="coiled-coil region" evidence="4">
    <location>
        <begin position="170"/>
        <end position="197"/>
    </location>
</feature>
<dbReference type="InterPro" id="IPR000055">
    <property type="entry name" value="Restrct_endonuc_typeI_TRD"/>
</dbReference>
<evidence type="ECO:0000256" key="4">
    <source>
        <dbReference type="SAM" id="Coils"/>
    </source>
</evidence>
<keyword evidence="7" id="KW-1185">Reference proteome</keyword>
<evidence type="ECO:0000313" key="7">
    <source>
        <dbReference type="Proteomes" id="UP000661715"/>
    </source>
</evidence>
<dbReference type="PANTHER" id="PTHR30408">
    <property type="entry name" value="TYPE-1 RESTRICTION ENZYME ECOKI SPECIFICITY PROTEIN"/>
    <property type="match status" value="1"/>
</dbReference>